<sequence>MEAQPKNRWVMSDSEDEEEEEKVETEKIITSLPTVEEAKAPKQKKKKRSKPKEKEEEIDPNLTTKIVIEQKTEAKNLRADGTTASKKEVQKKELDELESILQEFGLQPQEKGKTEAEIHEENSKQSQQKGKAKVSKKEVFENVRAEINARTKKSKKKDKMSYPR</sequence>
<keyword evidence="3" id="KW-1185">Reference proteome</keyword>
<feature type="region of interest" description="Disordered" evidence="1">
    <location>
        <begin position="103"/>
        <end position="164"/>
    </location>
</feature>
<organism evidence="2 3">
    <name type="scientific">Blepharisma stoltei</name>
    <dbReference type="NCBI Taxonomy" id="1481888"/>
    <lineage>
        <taxon>Eukaryota</taxon>
        <taxon>Sar</taxon>
        <taxon>Alveolata</taxon>
        <taxon>Ciliophora</taxon>
        <taxon>Postciliodesmatophora</taxon>
        <taxon>Heterotrichea</taxon>
        <taxon>Heterotrichida</taxon>
        <taxon>Blepharismidae</taxon>
        <taxon>Blepharisma</taxon>
    </lineage>
</organism>
<evidence type="ECO:0000313" key="3">
    <source>
        <dbReference type="Proteomes" id="UP001162131"/>
    </source>
</evidence>
<comment type="caution">
    <text evidence="2">The sequence shown here is derived from an EMBL/GenBank/DDBJ whole genome shotgun (WGS) entry which is preliminary data.</text>
</comment>
<feature type="region of interest" description="Disordered" evidence="1">
    <location>
        <begin position="1"/>
        <end position="64"/>
    </location>
</feature>
<proteinExistence type="predicted"/>
<dbReference type="Proteomes" id="UP001162131">
    <property type="component" value="Unassembled WGS sequence"/>
</dbReference>
<accession>A0AAU9JD83</accession>
<gene>
    <name evidence="2" type="ORF">BSTOLATCC_MIC30371</name>
</gene>
<feature type="compositionally biased region" description="Acidic residues" evidence="1">
    <location>
        <begin position="13"/>
        <end position="23"/>
    </location>
</feature>
<feature type="compositionally biased region" description="Basic residues" evidence="1">
    <location>
        <begin position="41"/>
        <end position="51"/>
    </location>
</feature>
<reference evidence="2" key="1">
    <citation type="submission" date="2021-09" db="EMBL/GenBank/DDBJ databases">
        <authorList>
            <consortium name="AG Swart"/>
            <person name="Singh M."/>
            <person name="Singh A."/>
            <person name="Seah K."/>
            <person name="Emmerich C."/>
        </authorList>
    </citation>
    <scope>NUCLEOTIDE SEQUENCE</scope>
    <source>
        <strain evidence="2">ATCC30299</strain>
    </source>
</reference>
<feature type="compositionally biased region" description="Basic and acidic residues" evidence="1">
    <location>
        <begin position="135"/>
        <end position="149"/>
    </location>
</feature>
<protein>
    <submittedName>
        <fullName evidence="2">Uncharacterized protein</fullName>
    </submittedName>
</protein>
<dbReference type="AlphaFoldDB" id="A0AAU9JD83"/>
<feature type="compositionally biased region" description="Basic and acidic residues" evidence="1">
    <location>
        <begin position="110"/>
        <end position="123"/>
    </location>
</feature>
<dbReference type="EMBL" id="CAJZBQ010000030">
    <property type="protein sequence ID" value="CAG9321989.1"/>
    <property type="molecule type" value="Genomic_DNA"/>
</dbReference>
<evidence type="ECO:0000313" key="2">
    <source>
        <dbReference type="EMBL" id="CAG9321989.1"/>
    </source>
</evidence>
<evidence type="ECO:0000256" key="1">
    <source>
        <dbReference type="SAM" id="MobiDB-lite"/>
    </source>
</evidence>
<name>A0AAU9JD83_9CILI</name>